<dbReference type="PANTHER" id="PTHR30411:SF9">
    <property type="entry name" value="MULTIFUNCTIONAL SER_THR-TRNA DEACYLASE PROXP-Y"/>
    <property type="match status" value="1"/>
</dbReference>
<sequence length="174" mass="19551">MQDMNARSYIRVYAMTISQRVDRYLKGENISYDTVNHPPSHSSVQSAIAAQVPLHSLAKAIILKDTASSNYLMAVIPASCRLPLKQVSDLTDTNLKLASENDINQHFPDCQVGAIPPFGKPYNMEVIWDNRLGRIPDVYMEAGDHQTLIHLNQTSFQKTVEDELHEELSSLNNL</sequence>
<dbReference type="InterPro" id="IPR007214">
    <property type="entry name" value="YbaK/aa-tRNA-synth-assoc-dom"/>
</dbReference>
<protein>
    <recommendedName>
        <fullName evidence="1">YbaK/aminoacyl-tRNA synthetase-associated domain-containing protein</fullName>
    </recommendedName>
</protein>
<feature type="domain" description="YbaK/aminoacyl-tRNA synthetase-associated" evidence="1">
    <location>
        <begin position="37"/>
        <end position="158"/>
    </location>
</feature>
<dbReference type="CDD" id="cd04332">
    <property type="entry name" value="YbaK_like"/>
    <property type="match status" value="1"/>
</dbReference>
<dbReference type="GO" id="GO:0002161">
    <property type="term" value="F:aminoacyl-tRNA deacylase activity"/>
    <property type="evidence" value="ECO:0007669"/>
    <property type="project" value="InterPro"/>
</dbReference>
<dbReference type="Gene3D" id="3.90.960.10">
    <property type="entry name" value="YbaK/aminoacyl-tRNA synthetase-associated domain"/>
    <property type="match status" value="1"/>
</dbReference>
<dbReference type="EMBL" id="NSIT01000027">
    <property type="protein sequence ID" value="PJE80204.1"/>
    <property type="molecule type" value="Genomic_DNA"/>
</dbReference>
<evidence type="ECO:0000259" key="1">
    <source>
        <dbReference type="Pfam" id="PF04073"/>
    </source>
</evidence>
<dbReference type="PANTHER" id="PTHR30411">
    <property type="entry name" value="CYTOPLASMIC PROTEIN"/>
    <property type="match status" value="1"/>
</dbReference>
<name>A0A2H9TAI1_9ZZZZ</name>
<dbReference type="SUPFAM" id="SSF55826">
    <property type="entry name" value="YbaK/ProRS associated domain"/>
    <property type="match status" value="1"/>
</dbReference>
<dbReference type="InterPro" id="IPR036754">
    <property type="entry name" value="YbaK/aa-tRNA-synt-asso_dom_sf"/>
</dbReference>
<proteinExistence type="predicted"/>
<dbReference type="Pfam" id="PF04073">
    <property type="entry name" value="tRNA_edit"/>
    <property type="match status" value="1"/>
</dbReference>
<evidence type="ECO:0000313" key="2">
    <source>
        <dbReference type="EMBL" id="PJE80204.1"/>
    </source>
</evidence>
<organism evidence="2">
    <name type="scientific">invertebrate metagenome</name>
    <dbReference type="NCBI Taxonomy" id="1711999"/>
    <lineage>
        <taxon>unclassified sequences</taxon>
        <taxon>metagenomes</taxon>
        <taxon>organismal metagenomes</taxon>
    </lineage>
</organism>
<reference evidence="2" key="1">
    <citation type="journal article" date="2017" name="Appl. Environ. Microbiol.">
        <title>Molecular characterization of an Endozoicomonas-like organism causing infection in king scallop Pecten maximus L.</title>
        <authorList>
            <person name="Cano I."/>
            <person name="van Aerle R."/>
            <person name="Ross S."/>
            <person name="Verner-Jeffreys D.W."/>
            <person name="Paley R.K."/>
            <person name="Rimmer G."/>
            <person name="Ryder D."/>
            <person name="Hooper P."/>
            <person name="Stone D."/>
            <person name="Feist S.W."/>
        </authorList>
    </citation>
    <scope>NUCLEOTIDE SEQUENCE</scope>
</reference>
<comment type="caution">
    <text evidence="2">The sequence shown here is derived from an EMBL/GenBank/DDBJ whole genome shotgun (WGS) entry which is preliminary data.</text>
</comment>
<dbReference type="AlphaFoldDB" id="A0A2H9TAI1"/>
<accession>A0A2H9TAI1</accession>
<gene>
    <name evidence="2" type="ORF">CI610_00817</name>
</gene>